<evidence type="ECO:0000313" key="3">
    <source>
        <dbReference type="Proteomes" id="UP001178507"/>
    </source>
</evidence>
<evidence type="ECO:0000313" key="2">
    <source>
        <dbReference type="EMBL" id="CAJ1389535.1"/>
    </source>
</evidence>
<name>A0AA36IMN8_9DINO</name>
<comment type="caution">
    <text evidence="2">The sequence shown here is derived from an EMBL/GenBank/DDBJ whole genome shotgun (WGS) entry which is preliminary data.</text>
</comment>
<dbReference type="EMBL" id="CAUJNA010001890">
    <property type="protein sequence ID" value="CAJ1389535.1"/>
    <property type="molecule type" value="Genomic_DNA"/>
</dbReference>
<organism evidence="2 3">
    <name type="scientific">Effrenium voratum</name>
    <dbReference type="NCBI Taxonomy" id="2562239"/>
    <lineage>
        <taxon>Eukaryota</taxon>
        <taxon>Sar</taxon>
        <taxon>Alveolata</taxon>
        <taxon>Dinophyceae</taxon>
        <taxon>Suessiales</taxon>
        <taxon>Symbiodiniaceae</taxon>
        <taxon>Effrenium</taxon>
    </lineage>
</organism>
<proteinExistence type="predicted"/>
<protein>
    <submittedName>
        <fullName evidence="2">Uncharacterized protein</fullName>
    </submittedName>
</protein>
<accession>A0AA36IMN8</accession>
<reference evidence="2" key="1">
    <citation type="submission" date="2023-08" db="EMBL/GenBank/DDBJ databases">
        <authorList>
            <person name="Chen Y."/>
            <person name="Shah S."/>
            <person name="Dougan E. K."/>
            <person name="Thang M."/>
            <person name="Chan C."/>
        </authorList>
    </citation>
    <scope>NUCLEOTIDE SEQUENCE</scope>
</reference>
<gene>
    <name evidence="2" type="ORF">EVOR1521_LOCUS15138</name>
</gene>
<feature type="transmembrane region" description="Helical" evidence="1">
    <location>
        <begin position="267"/>
        <end position="287"/>
    </location>
</feature>
<evidence type="ECO:0000256" key="1">
    <source>
        <dbReference type="SAM" id="Phobius"/>
    </source>
</evidence>
<feature type="transmembrane region" description="Helical" evidence="1">
    <location>
        <begin position="119"/>
        <end position="147"/>
    </location>
</feature>
<feature type="transmembrane region" description="Helical" evidence="1">
    <location>
        <begin position="170"/>
        <end position="188"/>
    </location>
</feature>
<feature type="transmembrane region" description="Helical" evidence="1">
    <location>
        <begin position="299"/>
        <end position="316"/>
    </location>
</feature>
<dbReference type="AlphaFoldDB" id="A0AA36IMN8"/>
<keyword evidence="3" id="KW-1185">Reference proteome</keyword>
<keyword evidence="1" id="KW-1133">Transmembrane helix</keyword>
<dbReference type="Proteomes" id="UP001178507">
    <property type="component" value="Unassembled WGS sequence"/>
</dbReference>
<feature type="transmembrane region" description="Helical" evidence="1">
    <location>
        <begin position="488"/>
        <end position="506"/>
    </location>
</feature>
<keyword evidence="1" id="KW-0812">Transmembrane</keyword>
<feature type="transmembrane region" description="Helical" evidence="1">
    <location>
        <begin position="416"/>
        <end position="441"/>
    </location>
</feature>
<keyword evidence="1" id="KW-0472">Membrane</keyword>
<feature type="transmembrane region" description="Helical" evidence="1">
    <location>
        <begin position="453"/>
        <end position="476"/>
    </location>
</feature>
<sequence length="528" mass="59086">MRWGPECCCTAEPEPPVEPIQTNCFSEAPDEEEKEDTECSSIHLSALKKEPEITLIAEEELVRGVSIHATLHGAGSLWRKSPCDMSEAEKVGLWEKSRRVDEFDMFLSHAWASSGKVKFLTLLLFTGGGYSFLFWAAAMLSASWLYMLDALPMPFVLPVDMPEFSGDCPVGVWMLIFGFIAQLAGLALSPYLPHRRCDCFLDVVSINQHDPVQMQRGIYALGGFLSRSKELRILWSPPLFTRLWCIFELAAYRAANPSGEIRLMPHYFVVVAFLALFLDLVLAMALLGLRTVESGDESWAHFLFMFLIVLGAVHLGRRVSLQKQRLIEQLESFTLDGAGCRLESDRDFIYEAVKQWYGGLDQFTDFVRGPLRGQLLRCCSQIPADLLLVMSLPLVAYKAEFLLAMWKGGVPGNILMAYFCSSILGFGLWTAFITSVGLYTVDFFAKPTRSGLLLDFCQSLAIAALTSGTYFSGYVLDMQARQGHAEMIVLWVTLACLSVAWFCWAVRDGWLIAPFIGLPFQCKPPTPE</sequence>